<evidence type="ECO:0000256" key="4">
    <source>
        <dbReference type="ARBA" id="ARBA00022553"/>
    </source>
</evidence>
<dbReference type="EMBL" id="GGMR01007630">
    <property type="protein sequence ID" value="MBY20249.1"/>
    <property type="molecule type" value="Transcribed_RNA"/>
</dbReference>
<dbReference type="Gene3D" id="1.10.1200.10">
    <property type="entry name" value="ACP-like"/>
    <property type="match status" value="1"/>
</dbReference>
<evidence type="ECO:0000256" key="1">
    <source>
        <dbReference type="ARBA" id="ARBA00012873"/>
    </source>
</evidence>
<dbReference type="Pfam" id="PF00550">
    <property type="entry name" value="PP-binding"/>
    <property type="match status" value="1"/>
</dbReference>
<name>A0A2S2NSW7_SCHGA</name>
<evidence type="ECO:0000259" key="7">
    <source>
        <dbReference type="PROSITE" id="PS50075"/>
    </source>
</evidence>
<dbReference type="AlphaFoldDB" id="A0A2S2NSW7"/>
<feature type="domain" description="Carrier" evidence="7">
    <location>
        <begin position="52"/>
        <end position="129"/>
    </location>
</feature>
<dbReference type="SMART" id="SM00823">
    <property type="entry name" value="PKS_PP"/>
    <property type="match status" value="1"/>
</dbReference>
<reference evidence="8" key="1">
    <citation type="submission" date="2018-04" db="EMBL/GenBank/DDBJ databases">
        <title>Transcriptome of Schizaphis graminum biotype I.</title>
        <authorList>
            <person name="Scully E.D."/>
            <person name="Geib S.M."/>
            <person name="Palmer N.A."/>
            <person name="Koch K."/>
            <person name="Bradshaw J."/>
            <person name="Heng-Moss T."/>
            <person name="Sarath G."/>
        </authorList>
    </citation>
    <scope>NUCLEOTIDE SEQUENCE</scope>
</reference>
<keyword evidence="5" id="KW-0808">Transferase</keyword>
<evidence type="ECO:0000256" key="2">
    <source>
        <dbReference type="ARBA" id="ARBA00018769"/>
    </source>
</evidence>
<keyword evidence="3" id="KW-0596">Phosphopantetheine</keyword>
<gene>
    <name evidence="8" type="primary">FASN_2</name>
    <name evidence="8" type="ORF">g.159678</name>
</gene>
<evidence type="ECO:0000256" key="5">
    <source>
        <dbReference type="ARBA" id="ARBA00022679"/>
    </source>
</evidence>
<evidence type="ECO:0000256" key="6">
    <source>
        <dbReference type="ARBA" id="ARBA00044883"/>
    </source>
</evidence>
<sequence>METMGGNETVVGGTLPQRMASCLSAFDLFLHHQEPVLASMVLADKRKGGSGGATQVSLIDAVANILGVKDSKNMDESATLADLGMDSLMGAEIKQTLERNYDLVLSIGEIRVLTAKRLRELQSDGSGLPAVDASVVDTKNSLNGA</sequence>
<evidence type="ECO:0000313" key="8">
    <source>
        <dbReference type="EMBL" id="MBY20249.1"/>
    </source>
</evidence>
<dbReference type="Gene3D" id="3.40.50.720">
    <property type="entry name" value="NAD(P)-binding Rossmann-like Domain"/>
    <property type="match status" value="1"/>
</dbReference>
<dbReference type="GO" id="GO:0004312">
    <property type="term" value="F:fatty acid synthase activity"/>
    <property type="evidence" value="ECO:0007669"/>
    <property type="project" value="UniProtKB-EC"/>
</dbReference>
<dbReference type="EC" id="2.3.1.85" evidence="1"/>
<dbReference type="PROSITE" id="PS50075">
    <property type="entry name" value="CARRIER"/>
    <property type="match status" value="1"/>
</dbReference>
<evidence type="ECO:0000256" key="3">
    <source>
        <dbReference type="ARBA" id="ARBA00022450"/>
    </source>
</evidence>
<proteinExistence type="predicted"/>
<comment type="catalytic activity">
    <reaction evidence="6">
        <text>acetyl-CoA + n malonyl-CoA + 2n NADPH + 2n H(+) = a long-chain fatty acid + (n+1) CoA + n CO2 + 2n NADP(+).</text>
        <dbReference type="EC" id="2.3.1.85"/>
    </reaction>
</comment>
<protein>
    <recommendedName>
        <fullName evidence="2">Fatty acid synthase</fullName>
        <ecNumber evidence="1">2.3.1.85</ecNumber>
    </recommendedName>
</protein>
<dbReference type="SUPFAM" id="SSF47336">
    <property type="entry name" value="ACP-like"/>
    <property type="match status" value="1"/>
</dbReference>
<dbReference type="InterPro" id="IPR020806">
    <property type="entry name" value="PKS_PP-bd"/>
</dbReference>
<accession>A0A2S2NSW7</accession>
<dbReference type="GO" id="GO:0032787">
    <property type="term" value="P:monocarboxylic acid metabolic process"/>
    <property type="evidence" value="ECO:0007669"/>
    <property type="project" value="UniProtKB-ARBA"/>
</dbReference>
<dbReference type="InterPro" id="IPR036736">
    <property type="entry name" value="ACP-like_sf"/>
</dbReference>
<dbReference type="GO" id="GO:0031177">
    <property type="term" value="F:phosphopantetheine binding"/>
    <property type="evidence" value="ECO:0007669"/>
    <property type="project" value="InterPro"/>
</dbReference>
<organism evidence="8">
    <name type="scientific">Schizaphis graminum</name>
    <name type="common">Green bug aphid</name>
    <dbReference type="NCBI Taxonomy" id="13262"/>
    <lineage>
        <taxon>Eukaryota</taxon>
        <taxon>Metazoa</taxon>
        <taxon>Ecdysozoa</taxon>
        <taxon>Arthropoda</taxon>
        <taxon>Hexapoda</taxon>
        <taxon>Insecta</taxon>
        <taxon>Pterygota</taxon>
        <taxon>Neoptera</taxon>
        <taxon>Paraneoptera</taxon>
        <taxon>Hemiptera</taxon>
        <taxon>Sternorrhyncha</taxon>
        <taxon>Aphidomorpha</taxon>
        <taxon>Aphidoidea</taxon>
        <taxon>Aphididae</taxon>
        <taxon>Aphidini</taxon>
        <taxon>Schizaphis</taxon>
    </lineage>
</organism>
<dbReference type="FunFam" id="1.10.1200.10:FF:000013">
    <property type="entry name" value="Fatty acid synthase"/>
    <property type="match status" value="1"/>
</dbReference>
<keyword evidence="4" id="KW-0597">Phosphoprotein</keyword>
<dbReference type="InterPro" id="IPR009081">
    <property type="entry name" value="PP-bd_ACP"/>
</dbReference>